<keyword evidence="2" id="KW-0732">Signal</keyword>
<dbReference type="CDD" id="cd13426">
    <property type="entry name" value="Peptidase_G1"/>
    <property type="match status" value="1"/>
</dbReference>
<keyword evidence="4" id="KW-1185">Reference proteome</keyword>
<dbReference type="PANTHER" id="PTHR37536">
    <property type="entry name" value="PUTATIVE (AFU_ORTHOLOGUE AFUA_3G02970)-RELATED"/>
    <property type="match status" value="1"/>
</dbReference>
<dbReference type="InterPro" id="IPR013320">
    <property type="entry name" value="ConA-like_dom_sf"/>
</dbReference>
<dbReference type="PRINTS" id="PR00977">
    <property type="entry name" value="SCYTLDPTASE"/>
</dbReference>
<reference evidence="3" key="1">
    <citation type="submission" date="2022-07" db="EMBL/GenBank/DDBJ databases">
        <title>Fungi with potential for degradation of polypropylene.</title>
        <authorList>
            <person name="Gostincar C."/>
        </authorList>
    </citation>
    <scope>NUCLEOTIDE SEQUENCE</scope>
    <source>
        <strain evidence="3">EXF-13308</strain>
    </source>
</reference>
<evidence type="ECO:0000313" key="4">
    <source>
        <dbReference type="Proteomes" id="UP001174694"/>
    </source>
</evidence>
<name>A0AA38RGA8_9PEZI</name>
<evidence type="ECO:0000313" key="3">
    <source>
        <dbReference type="EMBL" id="KAJ9144966.1"/>
    </source>
</evidence>
<feature type="active site" description="Proton acceptor" evidence="1">
    <location>
        <position position="212"/>
    </location>
</feature>
<dbReference type="InterPro" id="IPR038656">
    <property type="entry name" value="Peptidase_G1_sf"/>
</dbReference>
<dbReference type="Pfam" id="PF01828">
    <property type="entry name" value="Peptidase_A4"/>
    <property type="match status" value="1"/>
</dbReference>
<protein>
    <submittedName>
        <fullName evidence="3">Concanavalin A-like lectin/glucanases superfamily</fullName>
    </submittedName>
</protein>
<dbReference type="SUPFAM" id="SSF49899">
    <property type="entry name" value="Concanavalin A-like lectins/glucanases"/>
    <property type="match status" value="1"/>
</dbReference>
<proteinExistence type="predicted"/>
<sequence length="279" mass="29450">MKAVHSLMFMGLAQALHQFSSNGVDYSIVMTQNGVEVPVTLGPALQMNSTGPVATFASRHRRNNVQSTGNWCGMSNTEPPSGTWKSVWGGWVVPQVSLRSDQTNADEPSIAQWVGIDGDGCNSGLIQGGTVSQINSNGAQENYAWWEFIPDALQSVSMTINTGDTIYGNVTMTSTTSGIVEVINANIGLAIVVTINSGSGTLCGASAEWVLEDLSCCGGLVPFAEFPSNSFFDPYSITTAGQQVSPVNADEVYLYQGGQYLCEASYNSATGDIDVVSTA</sequence>
<dbReference type="GO" id="GO:0070007">
    <property type="term" value="F:glutamic-type endopeptidase activity"/>
    <property type="evidence" value="ECO:0007669"/>
    <property type="project" value="InterPro"/>
</dbReference>
<evidence type="ECO:0000256" key="1">
    <source>
        <dbReference type="PIRSR" id="PIRSR600250-50"/>
    </source>
</evidence>
<gene>
    <name evidence="3" type="ORF">NKR23_g5656</name>
</gene>
<evidence type="ECO:0000256" key="2">
    <source>
        <dbReference type="SAM" id="SignalP"/>
    </source>
</evidence>
<dbReference type="AlphaFoldDB" id="A0AA38RGA8"/>
<accession>A0AA38RGA8</accession>
<feature type="signal peptide" evidence="2">
    <location>
        <begin position="1"/>
        <end position="15"/>
    </location>
</feature>
<dbReference type="Proteomes" id="UP001174694">
    <property type="component" value="Unassembled WGS sequence"/>
</dbReference>
<feature type="chain" id="PRO_5041385992" evidence="2">
    <location>
        <begin position="16"/>
        <end position="279"/>
    </location>
</feature>
<dbReference type="InterPro" id="IPR000250">
    <property type="entry name" value="Peptidase_G1"/>
</dbReference>
<dbReference type="GO" id="GO:0006508">
    <property type="term" value="P:proteolysis"/>
    <property type="evidence" value="ECO:0007669"/>
    <property type="project" value="InterPro"/>
</dbReference>
<dbReference type="PANTHER" id="PTHR37536:SF1">
    <property type="entry name" value="ASPERGILLOPEPSIN, PUTAITVE (AFU_ORTHOLOGUE AFUA_7G01200)"/>
    <property type="match status" value="1"/>
</dbReference>
<organism evidence="3 4">
    <name type="scientific">Pleurostoma richardsiae</name>
    <dbReference type="NCBI Taxonomy" id="41990"/>
    <lineage>
        <taxon>Eukaryota</taxon>
        <taxon>Fungi</taxon>
        <taxon>Dikarya</taxon>
        <taxon>Ascomycota</taxon>
        <taxon>Pezizomycotina</taxon>
        <taxon>Sordariomycetes</taxon>
        <taxon>Sordariomycetidae</taxon>
        <taxon>Calosphaeriales</taxon>
        <taxon>Pleurostomataceae</taxon>
        <taxon>Pleurostoma</taxon>
    </lineage>
</organism>
<comment type="caution">
    <text evidence="3">The sequence shown here is derived from an EMBL/GenBank/DDBJ whole genome shotgun (WGS) entry which is preliminary data.</text>
</comment>
<dbReference type="Gene3D" id="2.60.120.700">
    <property type="entry name" value="Peptidase G1"/>
    <property type="match status" value="1"/>
</dbReference>
<dbReference type="EMBL" id="JANBVO010000015">
    <property type="protein sequence ID" value="KAJ9144966.1"/>
    <property type="molecule type" value="Genomic_DNA"/>
</dbReference>